<sequence length="205" mass="22137">MFKTISFLLALLLCISMGLSDTGASLNEQKMNSFRSLASDECLADSNALLEYSVISDIADELTAHITAALMSSGDEFCDVVITDTTVKSTCDVGSLVDHSEFKDACKSASGQFVMFSVNMSTVLEGFTVYAVIKNLFDCVGESCTTDEIRHEIRQLVGGSLSDNMGIDELWNFEISFNDDTSGANVHQVSLALFTLGLVFITLST</sequence>
<feature type="chain" id="PRO_5036192584" evidence="1">
    <location>
        <begin position="21"/>
        <end position="205"/>
    </location>
</feature>
<feature type="signal peptide" evidence="1">
    <location>
        <begin position="1"/>
        <end position="20"/>
    </location>
</feature>
<accession>A0A6V2F955</accession>
<protein>
    <submittedName>
        <fullName evidence="2">Uncharacterized protein</fullName>
    </submittedName>
</protein>
<dbReference type="AlphaFoldDB" id="A0A6V2F955"/>
<gene>
    <name evidence="2" type="ORF">DBRI00130_LOCUS15275</name>
    <name evidence="3" type="ORF">DBRI00130_LOCUS15278</name>
</gene>
<name>A0A6V2F955_9STRA</name>
<proteinExistence type="predicted"/>
<evidence type="ECO:0000256" key="1">
    <source>
        <dbReference type="SAM" id="SignalP"/>
    </source>
</evidence>
<reference evidence="2" key="1">
    <citation type="submission" date="2021-01" db="EMBL/GenBank/DDBJ databases">
        <authorList>
            <person name="Corre E."/>
            <person name="Pelletier E."/>
            <person name="Niang G."/>
            <person name="Scheremetjew M."/>
            <person name="Finn R."/>
            <person name="Kale V."/>
            <person name="Holt S."/>
            <person name="Cochrane G."/>
            <person name="Meng A."/>
            <person name="Brown T."/>
            <person name="Cohen L."/>
        </authorList>
    </citation>
    <scope>NUCLEOTIDE SEQUENCE</scope>
    <source>
        <strain evidence="2">GSO104</strain>
    </source>
</reference>
<keyword evidence="1" id="KW-0732">Signal</keyword>
<dbReference type="EMBL" id="HBNS01019189">
    <property type="protein sequence ID" value="CAE4607896.1"/>
    <property type="molecule type" value="Transcribed_RNA"/>
</dbReference>
<organism evidence="2">
    <name type="scientific">Ditylum brightwellii</name>
    <dbReference type="NCBI Taxonomy" id="49249"/>
    <lineage>
        <taxon>Eukaryota</taxon>
        <taxon>Sar</taxon>
        <taxon>Stramenopiles</taxon>
        <taxon>Ochrophyta</taxon>
        <taxon>Bacillariophyta</taxon>
        <taxon>Mediophyceae</taxon>
        <taxon>Lithodesmiophycidae</taxon>
        <taxon>Lithodesmiales</taxon>
        <taxon>Lithodesmiaceae</taxon>
        <taxon>Ditylum</taxon>
    </lineage>
</organism>
<evidence type="ECO:0000313" key="2">
    <source>
        <dbReference type="EMBL" id="CAE4607891.1"/>
    </source>
</evidence>
<dbReference type="EMBL" id="HBNS01019186">
    <property type="protein sequence ID" value="CAE4607891.1"/>
    <property type="molecule type" value="Transcribed_RNA"/>
</dbReference>
<evidence type="ECO:0000313" key="3">
    <source>
        <dbReference type="EMBL" id="CAE4607896.1"/>
    </source>
</evidence>